<gene>
    <name evidence="1" type="ORF">JOC95_000365</name>
</gene>
<reference evidence="1 2" key="1">
    <citation type="submission" date="2021-01" db="EMBL/GenBank/DDBJ databases">
        <title>Genomic Encyclopedia of Type Strains, Phase IV (KMG-IV): sequencing the most valuable type-strain genomes for metagenomic binning, comparative biology and taxonomic classification.</title>
        <authorList>
            <person name="Goeker M."/>
        </authorList>
    </citation>
    <scope>NUCLEOTIDE SEQUENCE [LARGE SCALE GENOMIC DNA]</scope>
    <source>
        <strain evidence="1 2">DSM 25879</strain>
    </source>
</reference>
<dbReference type="EMBL" id="JAFBED010000001">
    <property type="protein sequence ID" value="MBM7618523.1"/>
    <property type="molecule type" value="Genomic_DNA"/>
</dbReference>
<dbReference type="Proteomes" id="UP000737402">
    <property type="component" value="Unassembled WGS sequence"/>
</dbReference>
<keyword evidence="2" id="KW-1185">Reference proteome</keyword>
<protein>
    <recommendedName>
        <fullName evidence="3">Lipoprotein</fullName>
    </recommendedName>
</protein>
<evidence type="ECO:0008006" key="3">
    <source>
        <dbReference type="Google" id="ProtNLM"/>
    </source>
</evidence>
<sequence>MLKKSFIIGVLAVILTGCQTQTASITDLIHEETDKVAITEEELQKADYEEFMAGEVLFLPYTRHIGSSGEGDEKYMVMLSAYQPIDSDAAVVINTITVYGSEDVTFEKIHNEELSIPLDFYNDEDYPGVLRSNIVLMDQLNERSMNLKEDSVVTMVLNVSVTSGGETITQDITFEFDVNIREYIVQR</sequence>
<evidence type="ECO:0000313" key="1">
    <source>
        <dbReference type="EMBL" id="MBM7618523.1"/>
    </source>
</evidence>
<proteinExistence type="predicted"/>
<accession>A0ABS2NVS0</accession>
<dbReference type="PROSITE" id="PS51257">
    <property type="entry name" value="PROKAR_LIPOPROTEIN"/>
    <property type="match status" value="1"/>
</dbReference>
<comment type="caution">
    <text evidence="1">The sequence shown here is derived from an EMBL/GenBank/DDBJ whole genome shotgun (WGS) entry which is preliminary data.</text>
</comment>
<organism evidence="1 2">
    <name type="scientific">Sutcliffiella tianshenii</name>
    <dbReference type="NCBI Taxonomy" id="1463404"/>
    <lineage>
        <taxon>Bacteria</taxon>
        <taxon>Bacillati</taxon>
        <taxon>Bacillota</taxon>
        <taxon>Bacilli</taxon>
        <taxon>Bacillales</taxon>
        <taxon>Bacillaceae</taxon>
        <taxon>Sutcliffiella</taxon>
    </lineage>
</organism>
<name>A0ABS2NVS0_9BACI</name>
<evidence type="ECO:0000313" key="2">
    <source>
        <dbReference type="Proteomes" id="UP000737402"/>
    </source>
</evidence>
<dbReference type="RefSeq" id="WP_204412816.1">
    <property type="nucleotide sequence ID" value="NZ_JAFBED010000001.1"/>
</dbReference>